<dbReference type="PANTHER" id="PTHR36435:SF1">
    <property type="entry name" value="CAAX AMINO TERMINAL PROTEASE FAMILY PROTEIN"/>
    <property type="match status" value="1"/>
</dbReference>
<feature type="domain" description="CAAX prenyl protease 2/Lysostaphin resistance protein A-like" evidence="2">
    <location>
        <begin position="141"/>
        <end position="229"/>
    </location>
</feature>
<evidence type="ECO:0000259" key="2">
    <source>
        <dbReference type="Pfam" id="PF02517"/>
    </source>
</evidence>
<feature type="transmembrane region" description="Helical" evidence="1">
    <location>
        <begin position="12"/>
        <end position="33"/>
    </location>
</feature>
<dbReference type="AlphaFoldDB" id="A6TM35"/>
<evidence type="ECO:0000256" key="1">
    <source>
        <dbReference type="SAM" id="Phobius"/>
    </source>
</evidence>
<reference evidence="4" key="1">
    <citation type="journal article" date="2016" name="Genome Announc.">
        <title>Complete genome sequence of Alkaliphilus metalliredigens strain QYMF, an alkaliphilic and metal-reducing bacterium isolated from borax-contaminated leachate ponds.</title>
        <authorList>
            <person name="Hwang C."/>
            <person name="Copeland A."/>
            <person name="Lucas S."/>
            <person name="Lapidus A."/>
            <person name="Barry K."/>
            <person name="Detter J.C."/>
            <person name="Glavina Del Rio T."/>
            <person name="Hammon N."/>
            <person name="Israni S."/>
            <person name="Dalin E."/>
            <person name="Tice H."/>
            <person name="Pitluck S."/>
            <person name="Chertkov O."/>
            <person name="Brettin T."/>
            <person name="Bruce D."/>
            <person name="Han C."/>
            <person name="Schmutz J."/>
            <person name="Larimer F."/>
            <person name="Land M.L."/>
            <person name="Hauser L."/>
            <person name="Kyrpides N."/>
            <person name="Mikhailova N."/>
            <person name="Ye Q."/>
            <person name="Zhou J."/>
            <person name="Richardson P."/>
            <person name="Fields M.W."/>
        </authorList>
    </citation>
    <scope>NUCLEOTIDE SEQUENCE [LARGE SCALE GENOMIC DNA]</scope>
    <source>
        <strain evidence="4">QYMF</strain>
    </source>
</reference>
<keyword evidence="4" id="KW-1185">Reference proteome</keyword>
<dbReference type="Proteomes" id="UP000001572">
    <property type="component" value="Chromosome"/>
</dbReference>
<feature type="transmembrane region" description="Helical" evidence="1">
    <location>
        <begin position="220"/>
        <end position="241"/>
    </location>
</feature>
<dbReference type="EMBL" id="CP000724">
    <property type="protein sequence ID" value="ABR47253.1"/>
    <property type="molecule type" value="Genomic_DNA"/>
</dbReference>
<protein>
    <submittedName>
        <fullName evidence="3">Abortive infection protein</fullName>
    </submittedName>
</protein>
<evidence type="ECO:0000313" key="3">
    <source>
        <dbReference type="EMBL" id="ABR47253.1"/>
    </source>
</evidence>
<dbReference type="InterPro" id="IPR052710">
    <property type="entry name" value="CAAX_protease"/>
</dbReference>
<dbReference type="PANTHER" id="PTHR36435">
    <property type="entry name" value="SLR1288 PROTEIN"/>
    <property type="match status" value="1"/>
</dbReference>
<dbReference type="MEROPS" id="G05.007"/>
<dbReference type="GO" id="GO:0080120">
    <property type="term" value="P:CAAX-box protein maturation"/>
    <property type="evidence" value="ECO:0007669"/>
    <property type="project" value="UniProtKB-ARBA"/>
</dbReference>
<gene>
    <name evidence="3" type="ordered locus">Amet_1036</name>
</gene>
<sequence>MKTYIKTTWQITKYILIHFVIIMLYNFGAGAFYGVKMAMNDQLDEIESGIEAFLAPHTSISIIIAAIGAFLIYRYIMKRKNLNLYEECRFKKLSRGQTLASLSTGVSILSLSLLILGMTSFMFQESLDTHINNTHSLISVHPLLLIISVGIAAPFIEEILFRGLVFRELEQKSTIAITIIIQAIIFGAYHLNLAHGIMTTIMGIFLGLSLYWTGSIWAPILIHLTNNLLSVVLDLLGYGIFIETYPLADKAICGTAVLIVLPLSILYLYRSRITWEPKKVDEKTEIEKI</sequence>
<dbReference type="GO" id="GO:0004175">
    <property type="term" value="F:endopeptidase activity"/>
    <property type="evidence" value="ECO:0007669"/>
    <property type="project" value="UniProtKB-ARBA"/>
</dbReference>
<dbReference type="eggNOG" id="COG1266">
    <property type="taxonomic scope" value="Bacteria"/>
</dbReference>
<accession>A6TM35</accession>
<dbReference type="RefSeq" id="WP_012062295.1">
    <property type="nucleotide sequence ID" value="NC_009633.1"/>
</dbReference>
<feature type="transmembrane region" description="Helical" evidence="1">
    <location>
        <begin position="197"/>
        <end position="213"/>
    </location>
</feature>
<evidence type="ECO:0000313" key="4">
    <source>
        <dbReference type="Proteomes" id="UP000001572"/>
    </source>
</evidence>
<dbReference type="KEGG" id="amt:Amet_1036"/>
<dbReference type="HOGENOM" id="CLU_066413_4_0_9"/>
<dbReference type="InterPro" id="IPR003675">
    <property type="entry name" value="Rce1/LyrA-like_dom"/>
</dbReference>
<proteinExistence type="predicted"/>
<feature type="transmembrane region" description="Helical" evidence="1">
    <location>
        <begin position="247"/>
        <end position="269"/>
    </location>
</feature>
<feature type="transmembrane region" description="Helical" evidence="1">
    <location>
        <begin position="99"/>
        <end position="123"/>
    </location>
</feature>
<keyword evidence="1" id="KW-0472">Membrane</keyword>
<organism evidence="3 4">
    <name type="scientific">Alkaliphilus metalliredigens (strain QYMF)</name>
    <dbReference type="NCBI Taxonomy" id="293826"/>
    <lineage>
        <taxon>Bacteria</taxon>
        <taxon>Bacillati</taxon>
        <taxon>Bacillota</taxon>
        <taxon>Clostridia</taxon>
        <taxon>Peptostreptococcales</taxon>
        <taxon>Natronincolaceae</taxon>
        <taxon>Alkaliphilus</taxon>
    </lineage>
</organism>
<keyword evidence="1" id="KW-1133">Transmembrane helix</keyword>
<name>A6TM35_ALKMQ</name>
<keyword evidence="1" id="KW-0812">Transmembrane</keyword>
<feature type="transmembrane region" description="Helical" evidence="1">
    <location>
        <begin position="53"/>
        <end position="73"/>
    </location>
</feature>
<dbReference type="Pfam" id="PF02517">
    <property type="entry name" value="Rce1-like"/>
    <property type="match status" value="1"/>
</dbReference>
<dbReference type="OrthoDB" id="4177129at2"/>
<feature type="transmembrane region" description="Helical" evidence="1">
    <location>
        <begin position="173"/>
        <end position="191"/>
    </location>
</feature>
<feature type="transmembrane region" description="Helical" evidence="1">
    <location>
        <begin position="143"/>
        <end position="161"/>
    </location>
</feature>